<name>A0A4Y9YND5_9APHY</name>
<feature type="compositionally biased region" description="Low complexity" evidence="1">
    <location>
        <begin position="64"/>
        <end position="77"/>
    </location>
</feature>
<feature type="signal peptide" evidence="2">
    <location>
        <begin position="1"/>
        <end position="25"/>
    </location>
</feature>
<comment type="caution">
    <text evidence="3">The sequence shown here is derived from an EMBL/GenBank/DDBJ whole genome shotgun (WGS) entry which is preliminary data.</text>
</comment>
<evidence type="ECO:0000313" key="3">
    <source>
        <dbReference type="EMBL" id="TFY62509.1"/>
    </source>
</evidence>
<dbReference type="EMBL" id="SEKV01000163">
    <property type="protein sequence ID" value="TFY62509.1"/>
    <property type="molecule type" value="Genomic_DNA"/>
</dbReference>
<feature type="compositionally biased region" description="Basic residues" evidence="1">
    <location>
        <begin position="414"/>
        <end position="430"/>
    </location>
</feature>
<reference evidence="3 4" key="1">
    <citation type="submission" date="2019-01" db="EMBL/GenBank/DDBJ databases">
        <title>Genome sequencing of the rare red list fungi Fomitopsis rosea.</title>
        <authorList>
            <person name="Buettner E."/>
            <person name="Kellner H."/>
        </authorList>
    </citation>
    <scope>NUCLEOTIDE SEQUENCE [LARGE SCALE GENOMIC DNA]</scope>
    <source>
        <strain evidence="3 4">DSM 105464</strain>
    </source>
</reference>
<dbReference type="AlphaFoldDB" id="A0A4Y9YND5"/>
<evidence type="ECO:0000313" key="4">
    <source>
        <dbReference type="Proteomes" id="UP000298390"/>
    </source>
</evidence>
<protein>
    <submittedName>
        <fullName evidence="3">Uncharacterized protein</fullName>
    </submittedName>
</protein>
<keyword evidence="2" id="KW-0732">Signal</keyword>
<dbReference type="Proteomes" id="UP000298390">
    <property type="component" value="Unassembled WGS sequence"/>
</dbReference>
<evidence type="ECO:0000256" key="1">
    <source>
        <dbReference type="SAM" id="MobiDB-lite"/>
    </source>
</evidence>
<evidence type="ECO:0000256" key="2">
    <source>
        <dbReference type="SAM" id="SignalP"/>
    </source>
</evidence>
<feature type="compositionally biased region" description="Polar residues" evidence="1">
    <location>
        <begin position="45"/>
        <end position="60"/>
    </location>
</feature>
<feature type="compositionally biased region" description="Basic and acidic residues" evidence="1">
    <location>
        <begin position="111"/>
        <end position="120"/>
    </location>
</feature>
<proteinExistence type="predicted"/>
<sequence>MPSSKLFRQAILSQFLVVAPGVATARVGVDAAESAPVRKHKRPSCATSNKFSKARLQQQKELVPTPAAAPSAPSGSSKSHIIRSVSKLFGRSRGEPVPEPPRGRSRQRRVVSGDDSERRRALSPPRVSSTNAKVPRVPQVLKASAHAPAYKPVRSHPFATTEAAQVPKFPVPVPVRRVSNVAESTSVNSLIAPTIKRGPSPLSQSCWTSPAESIPRSPSIPDGMPVDAISSSEPTNDSAMDWEPIPPVPPFMSRTDSSSTASSLGSVPSTPIDEDVVMVDVFDVESSVDVDALPVVEEVPAKSDDCSPPARPVKPLPARRHHRAPVEVPMPPGFPTDGDAGTLVASDSELERQLWADMNDILGHEDEPARFCFPPEGIPVIVSLPPSVPQPIIAKSIPAVFSNGVTSTSPCGKRSARTRRSRSHSRRWRRRPPDVVVTPATPVVIFPAITAAEGSDGTSHQSLNALWEELFGPEVDA</sequence>
<feature type="compositionally biased region" description="Polar residues" evidence="1">
    <location>
        <begin position="201"/>
        <end position="211"/>
    </location>
</feature>
<organism evidence="3 4">
    <name type="scientific">Rhodofomes roseus</name>
    <dbReference type="NCBI Taxonomy" id="34475"/>
    <lineage>
        <taxon>Eukaryota</taxon>
        <taxon>Fungi</taxon>
        <taxon>Dikarya</taxon>
        <taxon>Basidiomycota</taxon>
        <taxon>Agaricomycotina</taxon>
        <taxon>Agaricomycetes</taxon>
        <taxon>Polyporales</taxon>
        <taxon>Rhodofomes</taxon>
    </lineage>
</organism>
<gene>
    <name evidence="3" type="ORF">EVJ58_g3812</name>
</gene>
<feature type="region of interest" description="Disordered" evidence="1">
    <location>
        <begin position="404"/>
        <end position="433"/>
    </location>
</feature>
<feature type="region of interest" description="Disordered" evidence="1">
    <location>
        <begin position="198"/>
        <end position="220"/>
    </location>
</feature>
<feature type="chain" id="PRO_5021322760" evidence="2">
    <location>
        <begin position="26"/>
        <end position="477"/>
    </location>
</feature>
<feature type="region of interest" description="Disordered" evidence="1">
    <location>
        <begin position="32"/>
        <end position="137"/>
    </location>
</feature>
<accession>A0A4Y9YND5</accession>